<keyword evidence="2" id="KW-1185">Reference proteome</keyword>
<evidence type="ECO:0000313" key="1">
    <source>
        <dbReference type="EMBL" id="KAH3661546.1"/>
    </source>
</evidence>
<comment type="caution">
    <text evidence="1">The sequence shown here is derived from an EMBL/GenBank/DDBJ whole genome shotgun (WGS) entry which is preliminary data.</text>
</comment>
<dbReference type="GeneID" id="70238358"/>
<reference evidence="1" key="1">
    <citation type="journal article" date="2021" name="Open Biol.">
        <title>Shared evolutionary footprints suggest mitochondrial oxidative damage underlies multiple complex I losses in fungi.</title>
        <authorList>
            <person name="Schikora-Tamarit M.A."/>
            <person name="Marcet-Houben M."/>
            <person name="Nosek J."/>
            <person name="Gabaldon T."/>
        </authorList>
    </citation>
    <scope>NUCLEOTIDE SEQUENCE</scope>
    <source>
        <strain evidence="1">CBS6075</strain>
    </source>
</reference>
<dbReference type="AlphaFoldDB" id="A0A9P8T0K7"/>
<reference evidence="1" key="2">
    <citation type="submission" date="2021-01" db="EMBL/GenBank/DDBJ databases">
        <authorList>
            <person name="Schikora-Tamarit M.A."/>
        </authorList>
    </citation>
    <scope>NUCLEOTIDE SEQUENCE</scope>
    <source>
        <strain evidence="1">CBS6075</strain>
    </source>
</reference>
<name>A0A9P8T0K7_9ASCO</name>
<dbReference type="RefSeq" id="XP_046058659.1">
    <property type="nucleotide sequence ID" value="XM_046207676.1"/>
</dbReference>
<gene>
    <name evidence="1" type="ORF">OGAPHI_006394</name>
</gene>
<accession>A0A9P8T0K7</accession>
<organism evidence="1 2">
    <name type="scientific">Ogataea philodendri</name>
    <dbReference type="NCBI Taxonomy" id="1378263"/>
    <lineage>
        <taxon>Eukaryota</taxon>
        <taxon>Fungi</taxon>
        <taxon>Dikarya</taxon>
        <taxon>Ascomycota</taxon>
        <taxon>Saccharomycotina</taxon>
        <taxon>Pichiomycetes</taxon>
        <taxon>Pichiales</taxon>
        <taxon>Pichiaceae</taxon>
        <taxon>Ogataea</taxon>
    </lineage>
</organism>
<sequence>MDRFLEYSLQSCWHNFLCLKNASRVQSPDGGGGSSKVSWNFGISKNSSPVFQASIITLRTSLLTVHAVKPKLFKACKTLSIFPCDAAVFA</sequence>
<evidence type="ECO:0000313" key="2">
    <source>
        <dbReference type="Proteomes" id="UP000769157"/>
    </source>
</evidence>
<proteinExistence type="predicted"/>
<dbReference type="Proteomes" id="UP000769157">
    <property type="component" value="Unassembled WGS sequence"/>
</dbReference>
<protein>
    <submittedName>
        <fullName evidence="1">Uncharacterized protein</fullName>
    </submittedName>
</protein>
<dbReference type="EMBL" id="JAEUBE010000439">
    <property type="protein sequence ID" value="KAH3661546.1"/>
    <property type="molecule type" value="Genomic_DNA"/>
</dbReference>